<evidence type="ECO:0000313" key="2">
    <source>
        <dbReference type="Proteomes" id="UP001165186"/>
    </source>
</evidence>
<dbReference type="EMBL" id="BSXG01000115">
    <property type="protein sequence ID" value="GME44599.1"/>
    <property type="molecule type" value="Genomic_DNA"/>
</dbReference>
<accession>A0ACB5SJN1</accession>
<name>A0ACB5SJN1_9PEZI</name>
<dbReference type="Proteomes" id="UP001165186">
    <property type="component" value="Unassembled WGS sequence"/>
</dbReference>
<comment type="caution">
    <text evidence="1">The sequence shown here is derived from an EMBL/GenBank/DDBJ whole genome shotgun (WGS) entry which is preliminary data.</text>
</comment>
<reference evidence="1" key="1">
    <citation type="submission" date="2024-09" db="EMBL/GenBank/DDBJ databases">
        <title>Draft Genome Sequences of Neofusicoccum parvum.</title>
        <authorList>
            <person name="Ashida A."/>
            <person name="Camagna M."/>
            <person name="Tanaka A."/>
            <person name="Takemoto D."/>
        </authorList>
    </citation>
    <scope>NUCLEOTIDE SEQUENCE</scope>
    <source>
        <strain evidence="1">PPO83</strain>
    </source>
</reference>
<organism evidence="1 2">
    <name type="scientific">Neofusicoccum parvum</name>
    <dbReference type="NCBI Taxonomy" id="310453"/>
    <lineage>
        <taxon>Eukaryota</taxon>
        <taxon>Fungi</taxon>
        <taxon>Dikarya</taxon>
        <taxon>Ascomycota</taxon>
        <taxon>Pezizomycotina</taxon>
        <taxon>Dothideomycetes</taxon>
        <taxon>Dothideomycetes incertae sedis</taxon>
        <taxon>Botryosphaeriales</taxon>
        <taxon>Botryosphaeriaceae</taxon>
        <taxon>Neofusicoccum</taxon>
    </lineage>
</organism>
<proteinExistence type="predicted"/>
<protein>
    <submittedName>
        <fullName evidence="1">C6 zinc finger domain containing protein</fullName>
    </submittedName>
</protein>
<sequence>MFGTLHYDRGSKHSEFIDRTQGFLGDAAAERAACDSCRAKKLKCSGQRAGCDRCKTLEMACVYSAVAGGAQGAESRRRKRAASQRQKQQQQEEREQHQQQLQQQQLQHDGGQPAPAAPPATVTAATTTAAPAPSLMLTPQPPPTCASPVDPLFRFPSTPSDGLDLFFADDLLPDLLLASPPALGDAAAGPDSFSMLASALLPSPALSSPAAGSAVDASKPCGCLATVVELLEELDALARPTLDVALASHKLFLNRALRVLNCSGCRARSEHMVLLTRVCDKLVRLAERIVLSYLQLDAAVPTPRSSLTSTSPSFPCPPAESLFLGCYETDPSEWDSLVRVILSLQLRSLGTLLAGVRRSASSPQQPRLQAAETKVRLLADELQRYTRSLGKPGA</sequence>
<evidence type="ECO:0000313" key="1">
    <source>
        <dbReference type="EMBL" id="GME44599.1"/>
    </source>
</evidence>
<keyword evidence="2" id="KW-1185">Reference proteome</keyword>
<gene>
    <name evidence="1" type="primary">g8940</name>
    <name evidence="1" type="ORF">NpPPO83_00008940</name>
</gene>